<dbReference type="GO" id="GO:0030170">
    <property type="term" value="F:pyridoxal phosphate binding"/>
    <property type="evidence" value="ECO:0007669"/>
    <property type="project" value="InterPro"/>
</dbReference>
<dbReference type="AlphaFoldDB" id="A0A1H1U671"/>
<dbReference type="InterPro" id="IPR050859">
    <property type="entry name" value="Class-I_PLP-dep_aminotransf"/>
</dbReference>
<dbReference type="InterPro" id="IPR004839">
    <property type="entry name" value="Aminotransferase_I/II_large"/>
</dbReference>
<dbReference type="InterPro" id="IPR015422">
    <property type="entry name" value="PyrdxlP-dep_Trfase_small"/>
</dbReference>
<sequence>MTTPFARRTSRVQPSAIRELLRLGDDPSVISFGGGYPDPAHFPTAELTSIFTDVLASGARTLQYTASVGLPRLREQIAARMTRDGTPCTADDVVITHGGQQGLDLTGKLMIDPGDVIATENPTFLGALLAFNPYEPDYAAVRTDDDGLDPAHLDEVLTRHPRAKLVYTVPDFQNPTGVSLSLERRHQLIDVANRHDVVVLEDSPYRDLRFDGDRLPTLASLDTEGRVIHLGSFSKILAPGLRLGWMMAPGPLLDRLALLKLAADTQSSTLNMAAVSTYLERHDLDAQIVRANASYRRKRDLTLATLDRLMPADVTCTRPRGGLFTWLTFPEGFDTGDFMRDTLLPRARVAYVPGATFFPTRQEPNHARLSYATLPEETLVHGLGLLAHHYAAAARAG</sequence>
<name>A0A1H1U671_9ACTN</name>
<dbReference type="GO" id="GO:1901605">
    <property type="term" value="P:alpha-amino acid metabolic process"/>
    <property type="evidence" value="ECO:0007669"/>
    <property type="project" value="TreeGrafter"/>
</dbReference>
<proteinExistence type="inferred from homology"/>
<dbReference type="SUPFAM" id="SSF53383">
    <property type="entry name" value="PLP-dependent transferases"/>
    <property type="match status" value="1"/>
</dbReference>
<keyword evidence="6" id="KW-0663">Pyridoxal phosphate</keyword>
<dbReference type="OrthoDB" id="199743at2"/>
<evidence type="ECO:0000256" key="1">
    <source>
        <dbReference type="ARBA" id="ARBA00001933"/>
    </source>
</evidence>
<dbReference type="Pfam" id="PF00155">
    <property type="entry name" value="Aminotran_1_2"/>
    <property type="match status" value="1"/>
</dbReference>
<dbReference type="InterPro" id="IPR015421">
    <property type="entry name" value="PyrdxlP-dep_Trfase_major"/>
</dbReference>
<dbReference type="GO" id="GO:0008483">
    <property type="term" value="F:transaminase activity"/>
    <property type="evidence" value="ECO:0007669"/>
    <property type="project" value="UniProtKB-KW"/>
</dbReference>
<keyword evidence="8" id="KW-0238">DNA-binding</keyword>
<evidence type="ECO:0000256" key="3">
    <source>
        <dbReference type="ARBA" id="ARBA00011738"/>
    </source>
</evidence>
<feature type="domain" description="Aminotransferase class I/classII large" evidence="7">
    <location>
        <begin position="55"/>
        <end position="381"/>
    </location>
</feature>
<accession>A0A1H1U671</accession>
<comment type="similarity">
    <text evidence="2">Belongs to the class-I pyridoxal-phosphate-dependent aminotransferase family.</text>
</comment>
<reference evidence="8 9" key="1">
    <citation type="submission" date="2016-10" db="EMBL/GenBank/DDBJ databases">
        <authorList>
            <person name="de Groot N.N."/>
        </authorList>
    </citation>
    <scope>NUCLEOTIDE SEQUENCE [LARGE SCALE GENOMIC DNA]</scope>
    <source>
        <strain evidence="8 9">DSM 21741</strain>
    </source>
</reference>
<organism evidence="8 9">
    <name type="scientific">Friedmanniella luteola</name>
    <dbReference type="NCBI Taxonomy" id="546871"/>
    <lineage>
        <taxon>Bacteria</taxon>
        <taxon>Bacillati</taxon>
        <taxon>Actinomycetota</taxon>
        <taxon>Actinomycetes</taxon>
        <taxon>Propionibacteriales</taxon>
        <taxon>Nocardioidaceae</taxon>
        <taxon>Friedmanniella</taxon>
    </lineage>
</organism>
<dbReference type="InterPro" id="IPR015424">
    <property type="entry name" value="PyrdxlP-dep_Trfase"/>
</dbReference>
<keyword evidence="9" id="KW-1185">Reference proteome</keyword>
<dbReference type="STRING" id="546871.SAMN04488543_2173"/>
<evidence type="ECO:0000259" key="7">
    <source>
        <dbReference type="Pfam" id="PF00155"/>
    </source>
</evidence>
<dbReference type="FunFam" id="3.40.640.10:FF:000053">
    <property type="entry name" value="Aminotransferase, class I"/>
    <property type="match status" value="1"/>
</dbReference>
<evidence type="ECO:0000256" key="6">
    <source>
        <dbReference type="ARBA" id="ARBA00022898"/>
    </source>
</evidence>
<evidence type="ECO:0000256" key="2">
    <source>
        <dbReference type="ARBA" id="ARBA00007441"/>
    </source>
</evidence>
<dbReference type="PANTHER" id="PTHR42790:SF19">
    <property type="entry name" value="KYNURENINE_ALPHA-AMINOADIPATE AMINOTRANSFERASE, MITOCHONDRIAL"/>
    <property type="match status" value="1"/>
</dbReference>
<comment type="cofactor">
    <cofactor evidence="1">
        <name>pyridoxal 5'-phosphate</name>
        <dbReference type="ChEBI" id="CHEBI:597326"/>
    </cofactor>
</comment>
<dbReference type="RefSeq" id="WP_091412838.1">
    <property type="nucleotide sequence ID" value="NZ_LT629749.1"/>
</dbReference>
<protein>
    <submittedName>
        <fullName evidence="8">DNA-binding transcriptional regulator, MocR family, contains an aminotransferase domain</fullName>
    </submittedName>
</protein>
<dbReference type="EMBL" id="LT629749">
    <property type="protein sequence ID" value="SDS67831.1"/>
    <property type="molecule type" value="Genomic_DNA"/>
</dbReference>
<dbReference type="Gene3D" id="3.40.640.10">
    <property type="entry name" value="Type I PLP-dependent aspartate aminotransferase-like (Major domain)"/>
    <property type="match status" value="1"/>
</dbReference>
<dbReference type="Gene3D" id="3.90.1150.10">
    <property type="entry name" value="Aspartate Aminotransferase, domain 1"/>
    <property type="match status" value="1"/>
</dbReference>
<evidence type="ECO:0000256" key="5">
    <source>
        <dbReference type="ARBA" id="ARBA00022679"/>
    </source>
</evidence>
<dbReference type="GO" id="GO:0003677">
    <property type="term" value="F:DNA binding"/>
    <property type="evidence" value="ECO:0007669"/>
    <property type="project" value="UniProtKB-KW"/>
</dbReference>
<dbReference type="PANTHER" id="PTHR42790">
    <property type="entry name" value="AMINOTRANSFERASE"/>
    <property type="match status" value="1"/>
</dbReference>
<gene>
    <name evidence="8" type="ORF">SAMN04488543_2173</name>
</gene>
<comment type="subunit">
    <text evidence="3">Homodimer.</text>
</comment>
<keyword evidence="5 8" id="KW-0808">Transferase</keyword>
<dbReference type="Proteomes" id="UP000199092">
    <property type="component" value="Chromosome I"/>
</dbReference>
<evidence type="ECO:0000256" key="4">
    <source>
        <dbReference type="ARBA" id="ARBA00022576"/>
    </source>
</evidence>
<evidence type="ECO:0000313" key="9">
    <source>
        <dbReference type="Proteomes" id="UP000199092"/>
    </source>
</evidence>
<dbReference type="CDD" id="cd00609">
    <property type="entry name" value="AAT_like"/>
    <property type="match status" value="1"/>
</dbReference>
<keyword evidence="4 8" id="KW-0032">Aminotransferase</keyword>
<evidence type="ECO:0000313" key="8">
    <source>
        <dbReference type="EMBL" id="SDS67831.1"/>
    </source>
</evidence>